<dbReference type="EMBL" id="AZEC01000008">
    <property type="protein sequence ID" value="KRL12360.1"/>
    <property type="molecule type" value="Genomic_DNA"/>
</dbReference>
<dbReference type="InterPro" id="IPR036237">
    <property type="entry name" value="Xyl_isomerase-like_sf"/>
</dbReference>
<dbReference type="InterPro" id="IPR013022">
    <property type="entry name" value="Xyl_isomerase-like_TIM-brl"/>
</dbReference>
<reference evidence="2 3" key="1">
    <citation type="journal article" date="2015" name="Genome Announc.">
        <title>Expanding the biotechnology potential of lactobacilli through comparative genomics of 213 strains and associated genera.</title>
        <authorList>
            <person name="Sun Z."/>
            <person name="Harris H.M."/>
            <person name="McCann A."/>
            <person name="Guo C."/>
            <person name="Argimon S."/>
            <person name="Zhang W."/>
            <person name="Yang X."/>
            <person name="Jeffery I.B."/>
            <person name="Cooney J.C."/>
            <person name="Kagawa T.F."/>
            <person name="Liu W."/>
            <person name="Song Y."/>
            <person name="Salvetti E."/>
            <person name="Wrobel A."/>
            <person name="Rasinkangas P."/>
            <person name="Parkhill J."/>
            <person name="Rea M.C."/>
            <person name="O'Sullivan O."/>
            <person name="Ritari J."/>
            <person name="Douillard F.P."/>
            <person name="Paul Ross R."/>
            <person name="Yang R."/>
            <person name="Briner A.E."/>
            <person name="Felis G.E."/>
            <person name="de Vos W.M."/>
            <person name="Barrangou R."/>
            <person name="Klaenhammer T.R."/>
            <person name="Caufield P.W."/>
            <person name="Cui Y."/>
            <person name="Zhang H."/>
            <person name="O'Toole P.W."/>
        </authorList>
    </citation>
    <scope>NUCLEOTIDE SEQUENCE [LARGE SCALE GENOMIC DNA]</scope>
    <source>
        <strain evidence="2 3">DSM 12744</strain>
    </source>
</reference>
<sequence>MMTNDKFPYLGLKASTDPAQIAERLRYSPTVFEFFTTPADCTPAGLNHLQKMIEWVQHTTHRIVIHHPMSYRGHHVEVSTPARIDPAMAQFVTTSTQDLLKVAREMDVQLLIHGSYNAPVQTINLEFGDVATGRQAVLDELDHWRDVGGDHIMFENSISPIYPYSDPVFNQAILAHHYRLAFDTSHTFIAAHGNNDVLVASLQQLAPAIVHYHLVDSMGQFHDSLPLGQGRIDWARVWPTLNQTATNIYEITLANQLDSTAQRASHTYLEHIKAAAK</sequence>
<keyword evidence="3" id="KW-1185">Reference proteome</keyword>
<dbReference type="AlphaFoldDB" id="A0A0R1N7U4"/>
<dbReference type="RefSeq" id="WP_235812258.1">
    <property type="nucleotide sequence ID" value="NZ_AZEC01000008.1"/>
</dbReference>
<dbReference type="STRING" id="1423792.FD09_GL002940"/>
<evidence type="ECO:0000259" key="1">
    <source>
        <dbReference type="Pfam" id="PF01261"/>
    </source>
</evidence>
<gene>
    <name evidence="2" type="ORF">FD09_GL002940</name>
</gene>
<dbReference type="Gene3D" id="3.20.20.150">
    <property type="entry name" value="Divalent-metal-dependent TIM barrel enzymes"/>
    <property type="match status" value="1"/>
</dbReference>
<feature type="domain" description="Xylose isomerase-like TIM barrel" evidence="1">
    <location>
        <begin position="177"/>
        <end position="246"/>
    </location>
</feature>
<dbReference type="Proteomes" id="UP000051330">
    <property type="component" value="Unassembled WGS sequence"/>
</dbReference>
<comment type="caution">
    <text evidence="2">The sequence shown here is derived from an EMBL/GenBank/DDBJ whole genome shotgun (WGS) entry which is preliminary data.</text>
</comment>
<dbReference type="Pfam" id="PF01261">
    <property type="entry name" value="AP_endonuc_2"/>
    <property type="match status" value="1"/>
</dbReference>
<organism evidence="2 3">
    <name type="scientific">Schleiferilactobacillus perolens DSM 12744</name>
    <dbReference type="NCBI Taxonomy" id="1423792"/>
    <lineage>
        <taxon>Bacteria</taxon>
        <taxon>Bacillati</taxon>
        <taxon>Bacillota</taxon>
        <taxon>Bacilli</taxon>
        <taxon>Lactobacillales</taxon>
        <taxon>Lactobacillaceae</taxon>
        <taxon>Schleiferilactobacillus</taxon>
    </lineage>
</organism>
<name>A0A0R1N7U4_9LACO</name>
<protein>
    <recommendedName>
        <fullName evidence="1">Xylose isomerase-like TIM barrel domain-containing protein</fullName>
    </recommendedName>
</protein>
<accession>A0A0R1N7U4</accession>
<evidence type="ECO:0000313" key="2">
    <source>
        <dbReference type="EMBL" id="KRL12360.1"/>
    </source>
</evidence>
<proteinExistence type="predicted"/>
<evidence type="ECO:0000313" key="3">
    <source>
        <dbReference type="Proteomes" id="UP000051330"/>
    </source>
</evidence>
<dbReference type="SUPFAM" id="SSF51658">
    <property type="entry name" value="Xylose isomerase-like"/>
    <property type="match status" value="1"/>
</dbReference>
<dbReference type="PATRIC" id="fig|1423792.3.peg.3023"/>